<dbReference type="GO" id="GO:0031122">
    <property type="term" value="P:cytoplasmic microtubule organization"/>
    <property type="evidence" value="ECO:0007669"/>
    <property type="project" value="TreeGrafter"/>
</dbReference>
<dbReference type="Proteomes" id="UP000653454">
    <property type="component" value="Unassembled WGS sequence"/>
</dbReference>
<keyword evidence="4 6" id="KW-0493">Microtubule</keyword>
<dbReference type="GO" id="GO:0000278">
    <property type="term" value="P:mitotic cell cycle"/>
    <property type="evidence" value="ECO:0007669"/>
    <property type="project" value="TreeGrafter"/>
</dbReference>
<evidence type="ECO:0000313" key="10">
    <source>
        <dbReference type="Proteomes" id="UP000653454"/>
    </source>
</evidence>
<comment type="subcellular location">
    <subcellularLocation>
        <location evidence="1 6">Cytoplasm</location>
        <location evidence="1 6">Cytoskeleton</location>
        <location evidence="1 6">Microtubule organizing center</location>
    </subcellularLocation>
</comment>
<evidence type="ECO:0000256" key="6">
    <source>
        <dbReference type="RuleBase" id="RU363050"/>
    </source>
</evidence>
<dbReference type="AlphaFoldDB" id="A0A8S4FAR9"/>
<evidence type="ECO:0000259" key="8">
    <source>
        <dbReference type="Pfam" id="PF17681"/>
    </source>
</evidence>
<reference evidence="9" key="1">
    <citation type="submission" date="2020-11" db="EMBL/GenBank/DDBJ databases">
        <authorList>
            <person name="Whiteford S."/>
        </authorList>
    </citation>
    <scope>NUCLEOTIDE SEQUENCE</scope>
</reference>
<feature type="domain" description="Gamma tubulin complex component protein N-terminal" evidence="8">
    <location>
        <begin position="24"/>
        <end position="342"/>
    </location>
</feature>
<keyword evidence="5 6" id="KW-0206">Cytoskeleton</keyword>
<dbReference type="Pfam" id="PF17681">
    <property type="entry name" value="GCP_N_terminal"/>
    <property type="match status" value="1"/>
</dbReference>
<feature type="domain" description="Gamma tubulin complex component C-terminal" evidence="7">
    <location>
        <begin position="345"/>
        <end position="783"/>
    </location>
</feature>
<accession>A0A8S4FAR9</accession>
<dbReference type="PANTHER" id="PTHR19302:SF27">
    <property type="entry name" value="GAMMA-TUBULIN COMPLEX COMPONENT 4"/>
    <property type="match status" value="1"/>
</dbReference>
<sequence length="799" mass="90258">MIHDALLVLWDCSQATRKDPVVGPFANDGDSEMYGRICEIARSHHKIQNFVEATSFHARKSYSRPRNHGMYAQALSEGITEVLQSYKKTLLEVEGLIIGNHKYTLAFVYSYVEKYRGLFNTLSRIISTIKERRLVGCQILSLTHQHILNGNEMVHEAIVKIFANINKVFVNQLCSWLLYGELKDPNGEFFICASEKEEEASDTFLSSPTTDHDKSLVVTLQDTALDCGYNLKTNMIPYFVPLSLAQEILFIGKTVILFGFDPSKLKRHSSAPGPSSSMVSLQPFGSSDARRFTIWEENEAEFHEKLQSLKNPQEFEVCNLRNVVREIKECVTKHLWTVAVEEAQLMHELQLMKDFFLLGRGELFQELLRLSSHILDNPVTRTSTRDMNHAFQLAARAVYLGNNPDIEKFSFELPYVKPNVSNNSSIGDDSSSASDGWSCIVLKYQLKWPLQLIFTGEVLARYNDMFRLLLRVKHTQRDLHRLWKTCKQSNSFEMCQLHTKLTFLVDNLQHYLQADVLESNYSRLLRAARGTGDFDQLRLRHHQFLHHVLSQSFLIASMPSSSDSEAGDVTQSPSSPVPRCVLELLQLCRSYCREHEARADTPAQSYCRRGRAGSATRVSRSAWCLAACWSCCSCAARTAASTRRARTRPPRATAAGGARGALGASLRAGAAAAVPLVLPRARGARGHARPELLPPGARGERSSCVSERLVPRCVLELLQLCRSYCREHEARADTPAQSYCRRGRAGRYNVLVKQLMELLVSLRSSESGVFLSRLLMRLDYNRWLSGEARLTHSVTNMLR</sequence>
<protein>
    <recommendedName>
        <fullName evidence="6">Gamma-tubulin complex component</fullName>
    </recommendedName>
</protein>
<dbReference type="GO" id="GO:0051321">
    <property type="term" value="P:meiotic cell cycle"/>
    <property type="evidence" value="ECO:0007669"/>
    <property type="project" value="TreeGrafter"/>
</dbReference>
<dbReference type="InterPro" id="IPR042241">
    <property type="entry name" value="GCP_C_sf"/>
</dbReference>
<dbReference type="GO" id="GO:0051225">
    <property type="term" value="P:spindle assembly"/>
    <property type="evidence" value="ECO:0007669"/>
    <property type="project" value="TreeGrafter"/>
</dbReference>
<keyword evidence="10" id="KW-1185">Reference proteome</keyword>
<evidence type="ECO:0000256" key="3">
    <source>
        <dbReference type="ARBA" id="ARBA00022490"/>
    </source>
</evidence>
<dbReference type="GO" id="GO:0007020">
    <property type="term" value="P:microtubule nucleation"/>
    <property type="evidence" value="ECO:0007669"/>
    <property type="project" value="InterPro"/>
</dbReference>
<organism evidence="9 10">
    <name type="scientific">Plutella xylostella</name>
    <name type="common">Diamondback moth</name>
    <name type="synonym">Plutella maculipennis</name>
    <dbReference type="NCBI Taxonomy" id="51655"/>
    <lineage>
        <taxon>Eukaryota</taxon>
        <taxon>Metazoa</taxon>
        <taxon>Ecdysozoa</taxon>
        <taxon>Arthropoda</taxon>
        <taxon>Hexapoda</taxon>
        <taxon>Insecta</taxon>
        <taxon>Pterygota</taxon>
        <taxon>Neoptera</taxon>
        <taxon>Endopterygota</taxon>
        <taxon>Lepidoptera</taxon>
        <taxon>Glossata</taxon>
        <taxon>Ditrysia</taxon>
        <taxon>Yponomeutoidea</taxon>
        <taxon>Plutellidae</taxon>
        <taxon>Plutella</taxon>
    </lineage>
</organism>
<keyword evidence="3 6" id="KW-0963">Cytoplasm</keyword>
<evidence type="ECO:0000256" key="4">
    <source>
        <dbReference type="ARBA" id="ARBA00022701"/>
    </source>
</evidence>
<evidence type="ECO:0000256" key="1">
    <source>
        <dbReference type="ARBA" id="ARBA00004267"/>
    </source>
</evidence>
<dbReference type="Gene3D" id="1.20.120.1900">
    <property type="entry name" value="Gamma-tubulin complex, C-terminal domain"/>
    <property type="match status" value="1"/>
</dbReference>
<comment type="caution">
    <text evidence="9">The sequence shown here is derived from an EMBL/GenBank/DDBJ whole genome shotgun (WGS) entry which is preliminary data.</text>
</comment>
<dbReference type="Pfam" id="PF04130">
    <property type="entry name" value="GCP_C_terminal"/>
    <property type="match status" value="1"/>
</dbReference>
<dbReference type="GO" id="GO:0000930">
    <property type="term" value="C:gamma-tubulin complex"/>
    <property type="evidence" value="ECO:0007669"/>
    <property type="project" value="TreeGrafter"/>
</dbReference>
<dbReference type="GO" id="GO:0005874">
    <property type="term" value="C:microtubule"/>
    <property type="evidence" value="ECO:0007669"/>
    <property type="project" value="UniProtKB-KW"/>
</dbReference>
<evidence type="ECO:0000313" key="9">
    <source>
        <dbReference type="EMBL" id="CAG9123953.1"/>
    </source>
</evidence>
<evidence type="ECO:0000256" key="5">
    <source>
        <dbReference type="ARBA" id="ARBA00023212"/>
    </source>
</evidence>
<dbReference type="GO" id="GO:0000922">
    <property type="term" value="C:spindle pole"/>
    <property type="evidence" value="ECO:0007669"/>
    <property type="project" value="InterPro"/>
</dbReference>
<evidence type="ECO:0000259" key="7">
    <source>
        <dbReference type="Pfam" id="PF04130"/>
    </source>
</evidence>
<dbReference type="InterPro" id="IPR040457">
    <property type="entry name" value="GCP_C"/>
</dbReference>
<gene>
    <name evidence="9" type="ORF">PLXY2_LOCUS8057</name>
</gene>
<dbReference type="InterPro" id="IPR041470">
    <property type="entry name" value="GCP_N"/>
</dbReference>
<name>A0A8S4FAR9_PLUXY</name>
<dbReference type="InterPro" id="IPR007259">
    <property type="entry name" value="GCP"/>
</dbReference>
<dbReference type="GO" id="GO:0043015">
    <property type="term" value="F:gamma-tubulin binding"/>
    <property type="evidence" value="ECO:0007669"/>
    <property type="project" value="InterPro"/>
</dbReference>
<proteinExistence type="inferred from homology"/>
<evidence type="ECO:0000256" key="2">
    <source>
        <dbReference type="ARBA" id="ARBA00010337"/>
    </source>
</evidence>
<dbReference type="PANTHER" id="PTHR19302">
    <property type="entry name" value="GAMMA TUBULIN COMPLEX PROTEIN"/>
    <property type="match status" value="1"/>
</dbReference>
<dbReference type="EMBL" id="CAJHNJ030000029">
    <property type="protein sequence ID" value="CAG9123953.1"/>
    <property type="molecule type" value="Genomic_DNA"/>
</dbReference>
<dbReference type="GO" id="GO:0051011">
    <property type="term" value="F:microtubule minus-end binding"/>
    <property type="evidence" value="ECO:0007669"/>
    <property type="project" value="TreeGrafter"/>
</dbReference>
<comment type="similarity">
    <text evidence="2 6">Belongs to the TUBGCP family.</text>
</comment>